<dbReference type="AlphaFoldDB" id="A0A5E4MGZ9"/>
<protein>
    <submittedName>
        <fullName evidence="1">Uncharacterized protein</fullName>
    </submittedName>
</protein>
<keyword evidence="2" id="KW-1185">Reference proteome</keyword>
<gene>
    <name evidence="1" type="ORF">CINCED_3A008393</name>
</gene>
<organism evidence="1 2">
    <name type="scientific">Cinara cedri</name>
    <dbReference type="NCBI Taxonomy" id="506608"/>
    <lineage>
        <taxon>Eukaryota</taxon>
        <taxon>Metazoa</taxon>
        <taxon>Ecdysozoa</taxon>
        <taxon>Arthropoda</taxon>
        <taxon>Hexapoda</taxon>
        <taxon>Insecta</taxon>
        <taxon>Pterygota</taxon>
        <taxon>Neoptera</taxon>
        <taxon>Paraneoptera</taxon>
        <taxon>Hemiptera</taxon>
        <taxon>Sternorrhyncha</taxon>
        <taxon>Aphidomorpha</taxon>
        <taxon>Aphidoidea</taxon>
        <taxon>Aphididae</taxon>
        <taxon>Lachninae</taxon>
        <taxon>Cinara</taxon>
    </lineage>
</organism>
<reference evidence="1 2" key="1">
    <citation type="submission" date="2019-08" db="EMBL/GenBank/DDBJ databases">
        <authorList>
            <person name="Alioto T."/>
            <person name="Alioto T."/>
            <person name="Gomez Garrido J."/>
        </authorList>
    </citation>
    <scope>NUCLEOTIDE SEQUENCE [LARGE SCALE GENOMIC DNA]</scope>
</reference>
<accession>A0A5E4MGZ9</accession>
<dbReference type="Proteomes" id="UP000325440">
    <property type="component" value="Unassembled WGS sequence"/>
</dbReference>
<dbReference type="EMBL" id="CABPRJ010000533">
    <property type="protein sequence ID" value="VVC30713.1"/>
    <property type="molecule type" value="Genomic_DNA"/>
</dbReference>
<sequence>MSSLYKHKSGAQKSTFKLKMEEKAVSKTQSLLGFRVESQLKKQILSETEKWKYILKRLLNVTISSFRAVFRGSSTQISEVNNGNFLGLLELLGRYDEIPREHLAYIQKYQRGERNNSVLKENDKIDRHQELPLNEDGIVSPRLKSRKPFLLRDRTITEVRENIIDTWQAEWLRERLGGIYADNVCTPVLGMDLPRKPWVRHIDNRYV</sequence>
<dbReference type="OrthoDB" id="6618053at2759"/>
<name>A0A5E4MGZ9_9HEMI</name>
<evidence type="ECO:0000313" key="2">
    <source>
        <dbReference type="Proteomes" id="UP000325440"/>
    </source>
</evidence>
<proteinExistence type="predicted"/>
<evidence type="ECO:0000313" key="1">
    <source>
        <dbReference type="EMBL" id="VVC30713.1"/>
    </source>
</evidence>